<evidence type="ECO:0000313" key="2">
    <source>
        <dbReference type="EMBL" id="KAL0443917.1"/>
    </source>
</evidence>
<organism evidence="2">
    <name type="scientific">Sesamum latifolium</name>
    <dbReference type="NCBI Taxonomy" id="2727402"/>
    <lineage>
        <taxon>Eukaryota</taxon>
        <taxon>Viridiplantae</taxon>
        <taxon>Streptophyta</taxon>
        <taxon>Embryophyta</taxon>
        <taxon>Tracheophyta</taxon>
        <taxon>Spermatophyta</taxon>
        <taxon>Magnoliopsida</taxon>
        <taxon>eudicotyledons</taxon>
        <taxon>Gunneridae</taxon>
        <taxon>Pentapetalae</taxon>
        <taxon>asterids</taxon>
        <taxon>lamiids</taxon>
        <taxon>Lamiales</taxon>
        <taxon>Pedaliaceae</taxon>
        <taxon>Sesamum</taxon>
    </lineage>
</organism>
<dbReference type="InterPro" id="IPR043502">
    <property type="entry name" value="DNA/RNA_pol_sf"/>
</dbReference>
<protein>
    <submittedName>
        <fullName evidence="2">Retrovirus-related Pol polyprotein from transposon TNT 1-94</fullName>
    </submittedName>
</protein>
<reference evidence="2" key="1">
    <citation type="submission" date="2020-06" db="EMBL/GenBank/DDBJ databases">
        <authorList>
            <person name="Li T."/>
            <person name="Hu X."/>
            <person name="Zhang T."/>
            <person name="Song X."/>
            <person name="Zhang H."/>
            <person name="Dai N."/>
            <person name="Sheng W."/>
            <person name="Hou X."/>
            <person name="Wei L."/>
        </authorList>
    </citation>
    <scope>NUCLEOTIDE SEQUENCE</scope>
    <source>
        <strain evidence="2">KEN1</strain>
        <tissue evidence="2">Leaf</tissue>
    </source>
</reference>
<dbReference type="SUPFAM" id="SSF56672">
    <property type="entry name" value="DNA/RNA polymerases"/>
    <property type="match status" value="1"/>
</dbReference>
<reference evidence="2" key="2">
    <citation type="journal article" date="2024" name="Plant">
        <title>Genomic evolution and insights into agronomic trait innovations of Sesamum species.</title>
        <authorList>
            <person name="Miao H."/>
            <person name="Wang L."/>
            <person name="Qu L."/>
            <person name="Liu H."/>
            <person name="Sun Y."/>
            <person name="Le M."/>
            <person name="Wang Q."/>
            <person name="Wei S."/>
            <person name="Zheng Y."/>
            <person name="Lin W."/>
            <person name="Duan Y."/>
            <person name="Cao H."/>
            <person name="Xiong S."/>
            <person name="Wang X."/>
            <person name="Wei L."/>
            <person name="Li C."/>
            <person name="Ma Q."/>
            <person name="Ju M."/>
            <person name="Zhao R."/>
            <person name="Li G."/>
            <person name="Mu C."/>
            <person name="Tian Q."/>
            <person name="Mei H."/>
            <person name="Zhang T."/>
            <person name="Gao T."/>
            <person name="Zhang H."/>
        </authorList>
    </citation>
    <scope>NUCLEOTIDE SEQUENCE</scope>
    <source>
        <strain evidence="2">KEN1</strain>
    </source>
</reference>
<dbReference type="InterPro" id="IPR013103">
    <property type="entry name" value="RVT_2"/>
</dbReference>
<evidence type="ECO:0000259" key="1">
    <source>
        <dbReference type="Pfam" id="PF07727"/>
    </source>
</evidence>
<name>A0AAW2WQE0_9LAMI</name>
<gene>
    <name evidence="2" type="ORF">Slati_2114400</name>
</gene>
<proteinExistence type="predicted"/>
<dbReference type="AlphaFoldDB" id="A0AAW2WQE0"/>
<sequence length="215" mass="24170">MPKQLLSTCCLLWLQPKIGRYTSLMSITPSFMGVWTKKFLLTPPEGYQVADRSVCRLTRSLYGLKQTSRQWNQDSLLNYYLFGFQQSCHDHCLFTKGFDCEFIALLLYVDDVLVVSPSLDLITFVKQYLDGLFTIKDFGVARYFLGLQIARSAAGLSLTQSKYIHDILTDTGLLSAKSVTIPLPQGVKLCSDSGSLLPDPEPYRRLVGLDISYGV</sequence>
<accession>A0AAW2WQE0</accession>
<dbReference type="EMBL" id="JACGWN010000007">
    <property type="protein sequence ID" value="KAL0443917.1"/>
    <property type="molecule type" value="Genomic_DNA"/>
</dbReference>
<feature type="domain" description="Reverse transcriptase Ty1/copia-type" evidence="1">
    <location>
        <begin position="37"/>
        <end position="183"/>
    </location>
</feature>
<dbReference type="Pfam" id="PF07727">
    <property type="entry name" value="RVT_2"/>
    <property type="match status" value="1"/>
</dbReference>
<comment type="caution">
    <text evidence="2">The sequence shown here is derived from an EMBL/GenBank/DDBJ whole genome shotgun (WGS) entry which is preliminary data.</text>
</comment>